<evidence type="ECO:0000313" key="4">
    <source>
        <dbReference type="EMBL" id="MBB4677530.1"/>
    </source>
</evidence>
<comment type="caution">
    <text evidence="4">The sequence shown here is derived from an EMBL/GenBank/DDBJ whole genome shotgun (WGS) entry which is preliminary data.</text>
</comment>
<accession>A0A7W7CAF2</accession>
<dbReference type="InterPro" id="IPR003399">
    <property type="entry name" value="Mce/MlaD"/>
</dbReference>
<feature type="region of interest" description="Disordered" evidence="1">
    <location>
        <begin position="304"/>
        <end position="346"/>
    </location>
</feature>
<dbReference type="Pfam" id="PF11887">
    <property type="entry name" value="Mce4_CUP1"/>
    <property type="match status" value="1"/>
</dbReference>
<proteinExistence type="predicted"/>
<evidence type="ECO:0000256" key="1">
    <source>
        <dbReference type="SAM" id="MobiDB-lite"/>
    </source>
</evidence>
<name>A0A7W7CAF2_9PSEU</name>
<dbReference type="EMBL" id="JACHMH010000001">
    <property type="protein sequence ID" value="MBB4677530.1"/>
    <property type="molecule type" value="Genomic_DNA"/>
</dbReference>
<dbReference type="InterPro" id="IPR005693">
    <property type="entry name" value="Mce"/>
</dbReference>
<dbReference type="Pfam" id="PF02470">
    <property type="entry name" value="MlaD"/>
    <property type="match status" value="1"/>
</dbReference>
<dbReference type="GO" id="GO:0005576">
    <property type="term" value="C:extracellular region"/>
    <property type="evidence" value="ECO:0007669"/>
    <property type="project" value="TreeGrafter"/>
</dbReference>
<feature type="domain" description="Mce/MlaD" evidence="2">
    <location>
        <begin position="13"/>
        <end position="88"/>
    </location>
</feature>
<dbReference type="InterPro" id="IPR052336">
    <property type="entry name" value="MlaD_Phospholipid_Transporter"/>
</dbReference>
<reference evidence="4 5" key="1">
    <citation type="submission" date="2020-08" db="EMBL/GenBank/DDBJ databases">
        <title>Sequencing the genomes of 1000 actinobacteria strains.</title>
        <authorList>
            <person name="Klenk H.-P."/>
        </authorList>
    </citation>
    <scope>NUCLEOTIDE SEQUENCE [LARGE SCALE GENOMIC DNA]</scope>
    <source>
        <strain evidence="4 5">DSM 44230</strain>
    </source>
</reference>
<evidence type="ECO:0000259" key="3">
    <source>
        <dbReference type="Pfam" id="PF11887"/>
    </source>
</evidence>
<feature type="domain" description="Mammalian cell entry C-terminal" evidence="3">
    <location>
        <begin position="96"/>
        <end position="267"/>
    </location>
</feature>
<sequence length="356" mass="37755">MPLPGGADLGDVPYRITVRFADVLDLVPQAGVKVNDVAVGRVEEIRLGADYATAEVRLAVNGAVRLPGNALARLRQSSLLGEKFVELAAPKEPVGQLAEGAVIPVDRTNRSTEIEEVLGALSLLLNGGGVGQLRTITTELDAALAGNEARLRGLLSTVDKVVADLDGQRVGITRAIDSISRLSTTLVAQRHNLTTALDHLAPGLAVLNTQRDQLVEMLRALDKLAVTATDTVRRSSTNLVADLKLLEPVLRKIAEAGENLPKSLEILVSFPFTDQTLQTLRGDYVNADVKLDLDLSSILDNLTRSNQPIIQPPDPRKPPAEPLLPGAPSGTPKPPEQPGLLGGLGGLLHTILGGRR</sequence>
<dbReference type="PANTHER" id="PTHR33371">
    <property type="entry name" value="INTERMEMBRANE PHOSPHOLIPID TRANSPORT SYSTEM BINDING PROTEIN MLAD-RELATED"/>
    <property type="match status" value="1"/>
</dbReference>
<dbReference type="NCBIfam" id="TIGR00996">
    <property type="entry name" value="Mtu_fam_mce"/>
    <property type="match status" value="1"/>
</dbReference>
<evidence type="ECO:0000313" key="5">
    <source>
        <dbReference type="Proteomes" id="UP000533598"/>
    </source>
</evidence>
<gene>
    <name evidence="4" type="ORF">HNR67_003648</name>
</gene>
<evidence type="ECO:0000259" key="2">
    <source>
        <dbReference type="Pfam" id="PF02470"/>
    </source>
</evidence>
<dbReference type="Proteomes" id="UP000533598">
    <property type="component" value="Unassembled WGS sequence"/>
</dbReference>
<dbReference type="PANTHER" id="PTHR33371:SF15">
    <property type="entry name" value="LIPOPROTEIN LPRN"/>
    <property type="match status" value="1"/>
</dbReference>
<keyword evidence="5" id="KW-1185">Reference proteome</keyword>
<organism evidence="4 5">
    <name type="scientific">Crossiella cryophila</name>
    <dbReference type="NCBI Taxonomy" id="43355"/>
    <lineage>
        <taxon>Bacteria</taxon>
        <taxon>Bacillati</taxon>
        <taxon>Actinomycetota</taxon>
        <taxon>Actinomycetes</taxon>
        <taxon>Pseudonocardiales</taxon>
        <taxon>Pseudonocardiaceae</taxon>
        <taxon>Crossiella</taxon>
    </lineage>
</organism>
<dbReference type="InterPro" id="IPR024516">
    <property type="entry name" value="Mce_C"/>
</dbReference>
<dbReference type="AlphaFoldDB" id="A0A7W7CAF2"/>
<protein>
    <submittedName>
        <fullName evidence="4">Phospholipid/cholesterol/gamma-HCH transport system substrate-binding protein</fullName>
    </submittedName>
</protein>